<organism evidence="1 2">
    <name type="scientific">Didymosphaeria variabile</name>
    <dbReference type="NCBI Taxonomy" id="1932322"/>
    <lineage>
        <taxon>Eukaryota</taxon>
        <taxon>Fungi</taxon>
        <taxon>Dikarya</taxon>
        <taxon>Ascomycota</taxon>
        <taxon>Pezizomycotina</taxon>
        <taxon>Dothideomycetes</taxon>
        <taxon>Pleosporomycetidae</taxon>
        <taxon>Pleosporales</taxon>
        <taxon>Massarineae</taxon>
        <taxon>Didymosphaeriaceae</taxon>
        <taxon>Didymosphaeria</taxon>
    </lineage>
</organism>
<proteinExistence type="predicted"/>
<name>A0A9W8XLD0_9PLEO</name>
<comment type="caution">
    <text evidence="1">The sequence shown here is derived from an EMBL/GenBank/DDBJ whole genome shotgun (WGS) entry which is preliminary data.</text>
</comment>
<dbReference type="OrthoDB" id="3469466at2759"/>
<dbReference type="AlphaFoldDB" id="A0A9W8XLD0"/>
<dbReference type="GeneID" id="80908986"/>
<dbReference type="EMBL" id="JAPEUX010000004">
    <property type="protein sequence ID" value="KAJ4353726.1"/>
    <property type="molecule type" value="Genomic_DNA"/>
</dbReference>
<gene>
    <name evidence="1" type="ORF">N0V89_005456</name>
</gene>
<dbReference type="Proteomes" id="UP001140513">
    <property type="component" value="Unassembled WGS sequence"/>
</dbReference>
<sequence>MIKIHLSDPYFEDPDTFVDRLKTINLDPIRPDENIGRYSVTIDGFQALNRLVHVCKESRRESLTHYRVHFPCRLVKLGKHDDYRAVLLNAVAADKLDSVAPKGSFYMNPEWDYVEVKCWPRTSALLLPFLNDLRKRYDPAMVGLLNLIVPSEDFFTTDLQGLRSMNLTQDMRESTAAALRSLQNVFFKRNTKVGRLNLGIVWGDISSGMTRKYGCRKSTISGGWIGLCGHHAQTNVSSRMKSM</sequence>
<evidence type="ECO:0000313" key="2">
    <source>
        <dbReference type="Proteomes" id="UP001140513"/>
    </source>
</evidence>
<keyword evidence="2" id="KW-1185">Reference proteome</keyword>
<reference evidence="1" key="1">
    <citation type="submission" date="2022-10" db="EMBL/GenBank/DDBJ databases">
        <title>Tapping the CABI collections for fungal endophytes: first genome assemblies for Collariella, Neodidymelliopsis, Ascochyta clinopodiicola, Didymella pomorum, Didymosphaeria variabile, Neocosmospora piperis and Neocucurbitaria cava.</title>
        <authorList>
            <person name="Hill R."/>
        </authorList>
    </citation>
    <scope>NUCLEOTIDE SEQUENCE</scope>
    <source>
        <strain evidence="1">IMI 356815</strain>
    </source>
</reference>
<dbReference type="RefSeq" id="XP_056071500.1">
    <property type="nucleotide sequence ID" value="XM_056214233.1"/>
</dbReference>
<accession>A0A9W8XLD0</accession>
<evidence type="ECO:0000313" key="1">
    <source>
        <dbReference type="EMBL" id="KAJ4353726.1"/>
    </source>
</evidence>
<protein>
    <submittedName>
        <fullName evidence="1">Uncharacterized protein</fullName>
    </submittedName>
</protein>